<keyword evidence="3" id="KW-0597">Phosphoprotein</keyword>
<gene>
    <name evidence="11" type="ORF">GCM10010430_30860</name>
</gene>
<evidence type="ECO:0000256" key="7">
    <source>
        <dbReference type="ARBA" id="ARBA00022840"/>
    </source>
</evidence>
<dbReference type="Proteomes" id="UP001500305">
    <property type="component" value="Unassembled WGS sequence"/>
</dbReference>
<dbReference type="PANTHER" id="PTHR24421">
    <property type="entry name" value="NITRATE/NITRITE SENSOR PROTEIN NARX-RELATED"/>
    <property type="match status" value="1"/>
</dbReference>
<dbReference type="SUPFAM" id="SSF55874">
    <property type="entry name" value="ATPase domain of HSP90 chaperone/DNA topoisomerase II/histidine kinase"/>
    <property type="match status" value="1"/>
</dbReference>
<dbReference type="EMBL" id="BAAATR010000011">
    <property type="protein sequence ID" value="GAA2246635.1"/>
    <property type="molecule type" value="Genomic_DNA"/>
</dbReference>
<keyword evidence="6 11" id="KW-0418">Kinase</keyword>
<evidence type="ECO:0000256" key="2">
    <source>
        <dbReference type="ARBA" id="ARBA00012438"/>
    </source>
</evidence>
<proteinExistence type="predicted"/>
<dbReference type="InterPro" id="IPR003594">
    <property type="entry name" value="HATPase_dom"/>
</dbReference>
<evidence type="ECO:0000256" key="6">
    <source>
        <dbReference type="ARBA" id="ARBA00022777"/>
    </source>
</evidence>
<keyword evidence="4" id="KW-0808">Transferase</keyword>
<keyword evidence="7" id="KW-0067">ATP-binding</keyword>
<evidence type="ECO:0000256" key="9">
    <source>
        <dbReference type="SAM" id="Phobius"/>
    </source>
</evidence>
<evidence type="ECO:0000256" key="3">
    <source>
        <dbReference type="ARBA" id="ARBA00022553"/>
    </source>
</evidence>
<dbReference type="Pfam" id="PF13796">
    <property type="entry name" value="Sensor"/>
    <property type="match status" value="1"/>
</dbReference>
<dbReference type="GO" id="GO:0016301">
    <property type="term" value="F:kinase activity"/>
    <property type="evidence" value="ECO:0007669"/>
    <property type="project" value="UniProtKB-KW"/>
</dbReference>
<name>A0ABN3E3C8_9ACTN</name>
<dbReference type="CDD" id="cd16917">
    <property type="entry name" value="HATPase_UhpB-NarQ-NarX-like"/>
    <property type="match status" value="1"/>
</dbReference>
<dbReference type="InterPro" id="IPR036890">
    <property type="entry name" value="HATPase_C_sf"/>
</dbReference>
<keyword evidence="9" id="KW-0812">Transmembrane</keyword>
<dbReference type="InterPro" id="IPR050482">
    <property type="entry name" value="Sensor_HK_TwoCompSys"/>
</dbReference>
<evidence type="ECO:0000256" key="8">
    <source>
        <dbReference type="ARBA" id="ARBA00023012"/>
    </source>
</evidence>
<feature type="transmembrane region" description="Helical" evidence="9">
    <location>
        <begin position="134"/>
        <end position="160"/>
    </location>
</feature>
<reference evidence="11 12" key="1">
    <citation type="journal article" date="2019" name="Int. J. Syst. Evol. Microbiol.">
        <title>The Global Catalogue of Microorganisms (GCM) 10K type strain sequencing project: providing services to taxonomists for standard genome sequencing and annotation.</title>
        <authorList>
            <consortium name="The Broad Institute Genomics Platform"/>
            <consortium name="The Broad Institute Genome Sequencing Center for Infectious Disease"/>
            <person name="Wu L."/>
            <person name="Ma J."/>
        </authorList>
    </citation>
    <scope>NUCLEOTIDE SEQUENCE [LARGE SCALE GENOMIC DNA]</scope>
    <source>
        <strain evidence="11 12">JCM 7356</strain>
    </source>
</reference>
<keyword evidence="8" id="KW-0902">Two-component regulatory system</keyword>
<evidence type="ECO:0000259" key="10">
    <source>
        <dbReference type="SMART" id="SM00387"/>
    </source>
</evidence>
<organism evidence="11 12">
    <name type="scientific">Kitasatospora cystarginea</name>
    <dbReference type="NCBI Taxonomy" id="58350"/>
    <lineage>
        <taxon>Bacteria</taxon>
        <taxon>Bacillati</taxon>
        <taxon>Actinomycetota</taxon>
        <taxon>Actinomycetes</taxon>
        <taxon>Kitasatosporales</taxon>
        <taxon>Streptomycetaceae</taxon>
        <taxon>Kitasatospora</taxon>
    </lineage>
</organism>
<keyword evidence="5" id="KW-0547">Nucleotide-binding</keyword>
<dbReference type="InterPro" id="IPR011712">
    <property type="entry name" value="Sig_transdc_His_kin_sub3_dim/P"/>
</dbReference>
<dbReference type="InterPro" id="IPR025828">
    <property type="entry name" value="Put_sensor_dom"/>
</dbReference>
<protein>
    <recommendedName>
        <fullName evidence="2">histidine kinase</fullName>
        <ecNumber evidence="2">2.7.13.3</ecNumber>
    </recommendedName>
</protein>
<evidence type="ECO:0000256" key="5">
    <source>
        <dbReference type="ARBA" id="ARBA00022741"/>
    </source>
</evidence>
<feature type="domain" description="Histidine kinase/HSP90-like ATPase" evidence="10">
    <location>
        <begin position="352"/>
        <end position="443"/>
    </location>
</feature>
<keyword evidence="9" id="KW-0472">Membrane</keyword>
<sequence>MGPMKTSEHTGQQPPDRTVIHRFLREPFTARSWRGVLYSLLSLPLALLGLVAVVLTVVFGVLSAGLLVSPLLALFLSLDRWFGALHRLLARLLLELEIPTPLRPRRAPGLSGFLGHHLGDPAAWRSVAYLSLRVPLGLVQFALGFGWWAYGVLFLCYPVLRLVEPIRETDAHGVRHEVGFEVNGFHFDTWQRALLVSAVGLLLLLIAPWLARGPLALDRWLLPRLLGPSATSLRLAQLVETREHAINEAAATLRRIERDLHDGAQARLVALGMRLGRAESRLAKGDAVKAQELLKESRQETKEIIQELRELVRGIHPPALDSGLGPALTTLAARSAIPTAVRVETPGRPSAPVETMLYFAAAELLANAGKHSGAGRMAVSVLQHGNGLRLLVTDDGRGGARLDGAGSGLRGLAERVRTADGVLTVDSPPGGPTTVTVDLPGRL</sequence>
<dbReference type="EC" id="2.7.13.3" evidence="2"/>
<evidence type="ECO:0000313" key="11">
    <source>
        <dbReference type="EMBL" id="GAA2246635.1"/>
    </source>
</evidence>
<comment type="caution">
    <text evidence="11">The sequence shown here is derived from an EMBL/GenBank/DDBJ whole genome shotgun (WGS) entry which is preliminary data.</text>
</comment>
<evidence type="ECO:0000313" key="12">
    <source>
        <dbReference type="Proteomes" id="UP001500305"/>
    </source>
</evidence>
<dbReference type="Gene3D" id="1.20.5.1930">
    <property type="match status" value="1"/>
</dbReference>
<dbReference type="Pfam" id="PF02518">
    <property type="entry name" value="HATPase_c"/>
    <property type="match status" value="1"/>
</dbReference>
<accession>A0ABN3E3C8</accession>
<keyword evidence="9" id="KW-1133">Transmembrane helix</keyword>
<dbReference type="SMART" id="SM00387">
    <property type="entry name" value="HATPase_c"/>
    <property type="match status" value="1"/>
</dbReference>
<feature type="transmembrane region" description="Helical" evidence="9">
    <location>
        <begin position="193"/>
        <end position="211"/>
    </location>
</feature>
<dbReference type="PANTHER" id="PTHR24421:SF10">
    <property type="entry name" value="NITRATE_NITRITE SENSOR PROTEIN NARQ"/>
    <property type="match status" value="1"/>
</dbReference>
<dbReference type="Pfam" id="PF07730">
    <property type="entry name" value="HisKA_3"/>
    <property type="match status" value="1"/>
</dbReference>
<evidence type="ECO:0000256" key="4">
    <source>
        <dbReference type="ARBA" id="ARBA00022679"/>
    </source>
</evidence>
<keyword evidence="12" id="KW-1185">Reference proteome</keyword>
<evidence type="ECO:0000256" key="1">
    <source>
        <dbReference type="ARBA" id="ARBA00000085"/>
    </source>
</evidence>
<dbReference type="Gene3D" id="3.30.565.10">
    <property type="entry name" value="Histidine kinase-like ATPase, C-terminal domain"/>
    <property type="match status" value="1"/>
</dbReference>
<feature type="transmembrane region" description="Helical" evidence="9">
    <location>
        <begin position="35"/>
        <end position="55"/>
    </location>
</feature>
<comment type="catalytic activity">
    <reaction evidence="1">
        <text>ATP + protein L-histidine = ADP + protein N-phospho-L-histidine.</text>
        <dbReference type="EC" id="2.7.13.3"/>
    </reaction>
</comment>